<feature type="compositionally biased region" description="Pro residues" evidence="1">
    <location>
        <begin position="271"/>
        <end position="281"/>
    </location>
</feature>
<dbReference type="EMBL" id="KQ474093">
    <property type="protein sequence ID" value="KPV71549.1"/>
    <property type="molecule type" value="Genomic_DNA"/>
</dbReference>
<evidence type="ECO:0000256" key="1">
    <source>
        <dbReference type="SAM" id="MobiDB-lite"/>
    </source>
</evidence>
<proteinExistence type="predicted"/>
<gene>
    <name evidence="2" type="ORF">RHOBADRAFT_56585</name>
</gene>
<accession>A0A0N8PZ76</accession>
<reference evidence="2 3" key="1">
    <citation type="journal article" date="2015" name="Front. Microbiol.">
        <title>Genome sequence of the plant growth promoting endophytic yeast Rhodotorula graminis WP1.</title>
        <authorList>
            <person name="Firrincieli A."/>
            <person name="Otillar R."/>
            <person name="Salamov A."/>
            <person name="Schmutz J."/>
            <person name="Khan Z."/>
            <person name="Redman R.S."/>
            <person name="Fleck N.D."/>
            <person name="Lindquist E."/>
            <person name="Grigoriev I.V."/>
            <person name="Doty S.L."/>
        </authorList>
    </citation>
    <scope>NUCLEOTIDE SEQUENCE [LARGE SCALE GENOMIC DNA]</scope>
    <source>
        <strain evidence="2 3">WP1</strain>
    </source>
</reference>
<feature type="compositionally biased region" description="Low complexity" evidence="1">
    <location>
        <begin position="282"/>
        <end position="305"/>
    </location>
</feature>
<evidence type="ECO:0000313" key="2">
    <source>
        <dbReference type="EMBL" id="KPV71549.1"/>
    </source>
</evidence>
<dbReference type="RefSeq" id="XP_018267598.1">
    <property type="nucleotide sequence ID" value="XM_018418420.1"/>
</dbReference>
<dbReference type="Proteomes" id="UP000053890">
    <property type="component" value="Unassembled WGS sequence"/>
</dbReference>
<feature type="region of interest" description="Disordered" evidence="1">
    <location>
        <begin position="268"/>
        <end position="329"/>
    </location>
</feature>
<organism evidence="2 3">
    <name type="scientific">Rhodotorula graminis (strain WP1)</name>
    <dbReference type="NCBI Taxonomy" id="578459"/>
    <lineage>
        <taxon>Eukaryota</taxon>
        <taxon>Fungi</taxon>
        <taxon>Dikarya</taxon>
        <taxon>Basidiomycota</taxon>
        <taxon>Pucciniomycotina</taxon>
        <taxon>Microbotryomycetes</taxon>
        <taxon>Sporidiobolales</taxon>
        <taxon>Sporidiobolaceae</taxon>
        <taxon>Rhodotorula</taxon>
    </lineage>
</organism>
<protein>
    <submittedName>
        <fullName evidence="2">Uncharacterized protein</fullName>
    </submittedName>
</protein>
<dbReference type="OrthoDB" id="2523494at2759"/>
<dbReference type="GeneID" id="28978867"/>
<dbReference type="AlphaFoldDB" id="A0A0N8PZ76"/>
<keyword evidence="3" id="KW-1185">Reference proteome</keyword>
<evidence type="ECO:0000313" key="3">
    <source>
        <dbReference type="Proteomes" id="UP000053890"/>
    </source>
</evidence>
<name>A0A0N8PZ76_RHOGW</name>
<sequence length="558" mass="61995">MSALDEALLREDLAAPVTIASLISLSPAQLALAAFRPDLDFLTRQRAYTEFLLRRSMYRESAKRGSHEQPILEMSLNFERPASPSSMSSSELALLQFNPRCITAREAGTAQHLFFERARAKQAEDDAEQRRIAQQILHVERCDLQYLGGVPSFAKNLLLEIKEDGLVMSPEGTVMVQIESQHITSFHYVTTVDGASGRATDCTLKVEASEGVLVGPDQDTQIKLVVIKLGRVSVSDPSFEHLRSTVAKWSAVEAFPVHLVETRIVREQPTAVPPYPTPPPRATSLPDDASSSSQPRSRSTTATSPVPLSNKRPLPDEFQQQPQSNKRARTAELCQLQASRAGLWRFVGDLPEDPLWHPGHLVRQLALLRAIMPKHLAIIDYSPDDLALLSRAALPSALPILPRGLPPSYPSVRHRAPERLALEHTYRKVQRLEVDTTRLVLLTDAYPEVRLYAQTVAKTQLASDTLKQAYATVELDLQSRIARQTPETKDPLESLLDLVRKMRDSLDFCCRHFYHAGSLIRTVPPSLTHVNIGMGPLRRFEGALMAIVAYEEMAGAVG</sequence>